<feature type="domain" description="AAA" evidence="1">
    <location>
        <begin position="69"/>
        <end position="239"/>
    </location>
</feature>
<sequence>MLTNDDVVGILNQNPALSLSILEKEAGLPSSTLSKALAGRRILNEKHLSALTPVLSKYGFAHGFVRKARVIAVINHKGGVGKTTTTINLGKALALKKYRVLMVDMDSQGNLSQSLGIDEPDTQVVHTLLKNTPLITVPLGENYDLAPSDLELAYADLELVQAVGGVNQLRNALAPLLNRYDYILIDCPPALNIFTNSALVAADSCLITLQPEASAMKGVSNLFDRIFQVRDRINYTLKVEGVLLTMVDKRLKVHRDMIEYIKQTLADFRIFETDIRNNVAVKESQIAQQDIFTYAPQSNAAEDYMKLANELIQRN</sequence>
<accession>A0A4R4KKN8</accession>
<reference evidence="2 3" key="1">
    <citation type="submission" date="2019-02" db="EMBL/GenBank/DDBJ databases">
        <title>Arundinibacter roseus gen. nov., sp. nov., a new member of the family Cytophagaceae.</title>
        <authorList>
            <person name="Szuroczki S."/>
            <person name="Khayer B."/>
            <person name="Sproer C."/>
            <person name="Toumi M."/>
            <person name="Szabo A."/>
            <person name="Felfoldi T."/>
            <person name="Schumann P."/>
            <person name="Toth E."/>
        </authorList>
    </citation>
    <scope>NUCLEOTIDE SEQUENCE [LARGE SCALE GENOMIC DNA]</scope>
    <source>
        <strain evidence="2 3">DMA-k-7a</strain>
    </source>
</reference>
<keyword evidence="3" id="KW-1185">Reference proteome</keyword>
<dbReference type="PANTHER" id="PTHR13696">
    <property type="entry name" value="P-LOOP CONTAINING NUCLEOSIDE TRIPHOSPHATE HYDROLASE"/>
    <property type="match status" value="1"/>
</dbReference>
<comment type="caution">
    <text evidence="2">The sequence shown here is derived from an EMBL/GenBank/DDBJ whole genome shotgun (WGS) entry which is preliminary data.</text>
</comment>
<dbReference type="CDD" id="cd02042">
    <property type="entry name" value="ParAB_family"/>
    <property type="match status" value="1"/>
</dbReference>
<dbReference type="InterPro" id="IPR050678">
    <property type="entry name" value="DNA_Partitioning_ATPase"/>
</dbReference>
<dbReference type="Gene3D" id="3.40.50.300">
    <property type="entry name" value="P-loop containing nucleotide triphosphate hydrolases"/>
    <property type="match status" value="1"/>
</dbReference>
<dbReference type="AlphaFoldDB" id="A0A4R4KKN8"/>
<dbReference type="Pfam" id="PF13614">
    <property type="entry name" value="AAA_31"/>
    <property type="match status" value="1"/>
</dbReference>
<dbReference type="Proteomes" id="UP000295706">
    <property type="component" value="Unassembled WGS sequence"/>
</dbReference>
<dbReference type="EMBL" id="SMJU01000003">
    <property type="protein sequence ID" value="TDB67566.1"/>
    <property type="molecule type" value="Genomic_DNA"/>
</dbReference>
<dbReference type="SUPFAM" id="SSF52540">
    <property type="entry name" value="P-loop containing nucleoside triphosphate hydrolases"/>
    <property type="match status" value="1"/>
</dbReference>
<protein>
    <submittedName>
        <fullName evidence="2">ParA family protein</fullName>
    </submittedName>
</protein>
<proteinExistence type="predicted"/>
<name>A0A4R4KKN8_9BACT</name>
<evidence type="ECO:0000259" key="1">
    <source>
        <dbReference type="Pfam" id="PF13614"/>
    </source>
</evidence>
<gene>
    <name evidence="2" type="ORF">EZE20_06385</name>
</gene>
<evidence type="ECO:0000313" key="3">
    <source>
        <dbReference type="Proteomes" id="UP000295706"/>
    </source>
</evidence>
<organism evidence="2 3">
    <name type="scientific">Arundinibacter roseus</name>
    <dbReference type="NCBI Taxonomy" id="2070510"/>
    <lineage>
        <taxon>Bacteria</taxon>
        <taxon>Pseudomonadati</taxon>
        <taxon>Bacteroidota</taxon>
        <taxon>Cytophagia</taxon>
        <taxon>Cytophagales</taxon>
        <taxon>Spirosomataceae</taxon>
        <taxon>Arundinibacter</taxon>
    </lineage>
</organism>
<dbReference type="OrthoDB" id="69313at2"/>
<dbReference type="PANTHER" id="PTHR13696:SF99">
    <property type="entry name" value="COBYRINIC ACID AC-DIAMIDE SYNTHASE"/>
    <property type="match status" value="1"/>
</dbReference>
<dbReference type="FunFam" id="3.40.50.300:FF:000285">
    <property type="entry name" value="Sporulation initiation inhibitor Soj"/>
    <property type="match status" value="1"/>
</dbReference>
<dbReference type="RefSeq" id="WP_132115675.1">
    <property type="nucleotide sequence ID" value="NZ_SMJU01000003.1"/>
</dbReference>
<dbReference type="InterPro" id="IPR027417">
    <property type="entry name" value="P-loop_NTPase"/>
</dbReference>
<dbReference type="InterPro" id="IPR025669">
    <property type="entry name" value="AAA_dom"/>
</dbReference>
<evidence type="ECO:0000313" key="2">
    <source>
        <dbReference type="EMBL" id="TDB67566.1"/>
    </source>
</evidence>